<organism evidence="2">
    <name type="scientific">Ixodes ricinus</name>
    <name type="common">Common tick</name>
    <name type="synonym">Acarus ricinus</name>
    <dbReference type="NCBI Taxonomy" id="34613"/>
    <lineage>
        <taxon>Eukaryota</taxon>
        <taxon>Metazoa</taxon>
        <taxon>Ecdysozoa</taxon>
        <taxon>Arthropoda</taxon>
        <taxon>Chelicerata</taxon>
        <taxon>Arachnida</taxon>
        <taxon>Acari</taxon>
        <taxon>Parasitiformes</taxon>
        <taxon>Ixodida</taxon>
        <taxon>Ixodoidea</taxon>
        <taxon>Ixodidae</taxon>
        <taxon>Ixodinae</taxon>
        <taxon>Ixodes</taxon>
    </lineage>
</organism>
<keyword evidence="1" id="KW-0812">Transmembrane</keyword>
<keyword evidence="1" id="KW-1133">Transmembrane helix</keyword>
<proteinExistence type="predicted"/>
<evidence type="ECO:0000313" key="2">
    <source>
        <dbReference type="EMBL" id="MXU83665.1"/>
    </source>
</evidence>
<name>A0A6B0U553_IXORI</name>
<evidence type="ECO:0000256" key="1">
    <source>
        <dbReference type="SAM" id="Phobius"/>
    </source>
</evidence>
<dbReference type="AlphaFoldDB" id="A0A6B0U553"/>
<reference evidence="2" key="1">
    <citation type="submission" date="2019-12" db="EMBL/GenBank/DDBJ databases">
        <title>An insight into the sialome of adult female Ixodes ricinus ticks feeding for 6 days.</title>
        <authorList>
            <person name="Perner J."/>
            <person name="Ribeiro J.M.C."/>
        </authorList>
    </citation>
    <scope>NUCLEOTIDE SEQUENCE</scope>
    <source>
        <strain evidence="2">Semi-engorged</strain>
        <tissue evidence="2">Salivary glands</tissue>
    </source>
</reference>
<feature type="transmembrane region" description="Helical" evidence="1">
    <location>
        <begin position="43"/>
        <end position="61"/>
    </location>
</feature>
<keyword evidence="1" id="KW-0472">Membrane</keyword>
<dbReference type="EMBL" id="GIFC01001582">
    <property type="protein sequence ID" value="MXU83665.1"/>
    <property type="molecule type" value="Transcribed_RNA"/>
</dbReference>
<accession>A0A6B0U553</accession>
<protein>
    <submittedName>
        <fullName evidence="2">Putative secreted protein</fullName>
    </submittedName>
</protein>
<sequence>MGLATAAGFFLAFGWGTVSLRPKQASKEAMEPSSPPSLCPAFLSSFFICFLSTTFFSGLFWGEDSTLELCGASSLA</sequence>